<dbReference type="Pfam" id="PF00271">
    <property type="entry name" value="Helicase_C"/>
    <property type="match status" value="1"/>
</dbReference>
<name>E4XRJ3_OIKDI</name>
<dbReference type="GO" id="GO:0015616">
    <property type="term" value="F:DNA translocase activity"/>
    <property type="evidence" value="ECO:0007669"/>
    <property type="project" value="TreeGrafter"/>
</dbReference>
<dbReference type="SMART" id="SM00490">
    <property type="entry name" value="HELICc"/>
    <property type="match status" value="1"/>
</dbReference>
<feature type="compositionally biased region" description="Basic and acidic residues" evidence="2">
    <location>
        <begin position="1013"/>
        <end position="1026"/>
    </location>
</feature>
<dbReference type="PROSITE" id="PS51194">
    <property type="entry name" value="HELICASE_CTER"/>
    <property type="match status" value="1"/>
</dbReference>
<feature type="compositionally biased region" description="Polar residues" evidence="2">
    <location>
        <begin position="983"/>
        <end position="1004"/>
    </location>
</feature>
<feature type="region of interest" description="Disordered" evidence="2">
    <location>
        <begin position="1164"/>
        <end position="1294"/>
    </location>
</feature>
<feature type="region of interest" description="Disordered" evidence="2">
    <location>
        <begin position="834"/>
        <end position="873"/>
    </location>
</feature>
<protein>
    <submittedName>
        <fullName evidence="5">Uncharacterized protein</fullName>
    </submittedName>
</protein>
<dbReference type="InterPro" id="IPR050496">
    <property type="entry name" value="SNF2_RAD54_helicase_repair"/>
</dbReference>
<dbReference type="InterPro" id="IPR014001">
    <property type="entry name" value="Helicase_ATP-bd"/>
</dbReference>
<proteinExistence type="predicted"/>
<dbReference type="PANTHER" id="PTHR45629">
    <property type="entry name" value="SNF2/RAD54 FAMILY MEMBER"/>
    <property type="match status" value="1"/>
</dbReference>
<evidence type="ECO:0000256" key="2">
    <source>
        <dbReference type="SAM" id="MobiDB-lite"/>
    </source>
</evidence>
<organism evidence="5">
    <name type="scientific">Oikopleura dioica</name>
    <name type="common">Tunicate</name>
    <dbReference type="NCBI Taxonomy" id="34765"/>
    <lineage>
        <taxon>Eukaryota</taxon>
        <taxon>Metazoa</taxon>
        <taxon>Chordata</taxon>
        <taxon>Tunicata</taxon>
        <taxon>Appendicularia</taxon>
        <taxon>Copelata</taxon>
        <taxon>Oikopleuridae</taxon>
        <taxon>Oikopleura</taxon>
    </lineage>
</organism>
<dbReference type="SUPFAM" id="SSF52540">
    <property type="entry name" value="P-loop containing nucleoside triphosphate hydrolases"/>
    <property type="match status" value="2"/>
</dbReference>
<feature type="compositionally biased region" description="Polar residues" evidence="2">
    <location>
        <begin position="1087"/>
        <end position="1121"/>
    </location>
</feature>
<dbReference type="Gene3D" id="3.40.50.300">
    <property type="entry name" value="P-loop containing nucleotide triphosphate hydrolases"/>
    <property type="match status" value="1"/>
</dbReference>
<dbReference type="SMART" id="SM00487">
    <property type="entry name" value="DEXDc"/>
    <property type="match status" value="1"/>
</dbReference>
<sequence length="1294" mass="145312">MFSSFLSFYQSFYLAKAKKFGKDGFLNEAMKFLKTAQSYKNTDKVSRRIEALQAVIDAENESNSSAGEEDEDDEQGVQVLQNGMKMDKDIYEKLYPHQREGVQWMWDAVHQGNAALPAHRRITGGLLSDDMGLGKTIQVAAFISALLDMGEARHFLIIVPTSLIPNWEEELRKWVPNVAQYRFSGDIAKKARERQLYQAQASRSAVVIASYGVCRTSADVLNTKNGRHWTWPYMILDEAHNIKNSSRKSSKAIHGINSSHRLLLTGTPVMNKLVDFYNLMDVMSKGTILDMNQVGFKMNYQKPIETGRKKCASSYEVHKANMLSRVIRDKTEFWILRRTKDEVNVKAANDARAPGTSKKGPSFPELPPKNDFVLWCRMTHKQLKIYNDFLSSEDVRNALMTRASPLVQCTVLKKICDHPRRMANNAIKDIDLDLLLSESGKMQVLADLVDAIIPEKILIFSQSIKILDIIAKILDDKTVNFIRMDGKDKLPIRDEKVKRFQSDKRIKVFMLTTGVGAVGLTLTAATRVIVYDPDWNPGRDDQAVDRAYRIGQTRPVVVFRLITCETIEEKIYSRQLFKKSIISQNNGENDDPTRLFSDNDIRALFKPPVSEADKMFSETQQKLAVVAEKRKVYPELNELLDKLDGFQEFHAGIHDHDLAFDAPDVQKEELNEGEKMKLRDDTANAAGSSQEVKKYYPKGVALPNPIRAPQRDPLSENPNVLNQYPLIYPKPENTMSEGSLSEGKARIFGNSHTFIKPEKTGSYSENKWKKPEPPKPPMQQPQETISLLSSEEEPSPTKTEAKIYRAENIYTDSPYFNRGKIDAIDLTVDENTKKRLFPNSPSVNRPENASKVSRRSKLNLDAQSDESDGDDGMDMDIVGGAANQMMEMKGGNDSFEQSFLRPVLPSLNSTMAPTKRVATLIDDDLNESVSNMSIGDDEAFESNEDNSVTPVKKQVSKAVSVLDQAETTQRMAPGEFKFDSFDMGSSTSAKSQSKTNKTADSTMSGVVDLPQELDLKKQADEYDSDRTASSCDLEIDERTRIIENSTSQKHQKWTSSNEKVHELTTEEASNLLFGESDSDDSIDPPAKNTSGDVNVSDSQSIERTTSYPPSFSVPETQQPPANSGFFDSQADLSNVSSVIAETTGEIIDDSDEEYNKILQNVSQHASAKKKKFKRRSQLPVRPETDDEEDELIGDSQLEDMEDDMASFLDDGDSEIAESDVADDESMDADDYSASEDERPVAKSKSKYGRIISMDSDESDDNDETPNSLDSDEEEDFGRKPARRKMMINSDSESD</sequence>
<evidence type="ECO:0000259" key="4">
    <source>
        <dbReference type="PROSITE" id="PS51194"/>
    </source>
</evidence>
<keyword evidence="1" id="KW-0378">Hydrolase</keyword>
<feature type="region of interest" description="Disordered" evidence="2">
    <location>
        <begin position="750"/>
        <end position="800"/>
    </location>
</feature>
<dbReference type="GO" id="GO:0016787">
    <property type="term" value="F:hydrolase activity"/>
    <property type="evidence" value="ECO:0007669"/>
    <property type="project" value="UniProtKB-KW"/>
</dbReference>
<dbReference type="Pfam" id="PF00176">
    <property type="entry name" value="SNF2-rel_dom"/>
    <property type="match status" value="1"/>
</dbReference>
<dbReference type="PROSITE" id="PS51192">
    <property type="entry name" value="HELICASE_ATP_BIND_1"/>
    <property type="match status" value="1"/>
</dbReference>
<dbReference type="InterPro" id="IPR027417">
    <property type="entry name" value="P-loop_NTPase"/>
</dbReference>
<dbReference type="InParanoid" id="E4XRJ3"/>
<dbReference type="InterPro" id="IPR049730">
    <property type="entry name" value="SNF2/RAD54-like_C"/>
</dbReference>
<gene>
    <name evidence="5" type="ORF">GSOID_T00001778001</name>
</gene>
<evidence type="ECO:0000259" key="3">
    <source>
        <dbReference type="PROSITE" id="PS51192"/>
    </source>
</evidence>
<accession>E4XRJ3</accession>
<dbReference type="InterPro" id="IPR000330">
    <property type="entry name" value="SNF2_N"/>
</dbReference>
<feature type="compositionally biased region" description="Low complexity" evidence="2">
    <location>
        <begin position="780"/>
        <end position="789"/>
    </location>
</feature>
<feature type="compositionally biased region" description="Polar residues" evidence="2">
    <location>
        <begin position="1042"/>
        <end position="1057"/>
    </location>
</feature>
<reference evidence="5" key="1">
    <citation type="journal article" date="2010" name="Science">
        <title>Plasticity of animal genome architecture unmasked by rapid evolution of a pelagic tunicate.</title>
        <authorList>
            <person name="Denoeud F."/>
            <person name="Henriet S."/>
            <person name="Mungpakdee S."/>
            <person name="Aury J.M."/>
            <person name="Da Silva C."/>
            <person name="Brinkmann H."/>
            <person name="Mikhaleva J."/>
            <person name="Olsen L.C."/>
            <person name="Jubin C."/>
            <person name="Canestro C."/>
            <person name="Bouquet J.M."/>
            <person name="Danks G."/>
            <person name="Poulain J."/>
            <person name="Campsteijn C."/>
            <person name="Adamski M."/>
            <person name="Cross I."/>
            <person name="Yadetie F."/>
            <person name="Muffato M."/>
            <person name="Louis A."/>
            <person name="Butcher S."/>
            <person name="Tsagkogeorga G."/>
            <person name="Konrad A."/>
            <person name="Singh S."/>
            <person name="Jensen M.F."/>
            <person name="Cong E.H."/>
            <person name="Eikeseth-Otteraa H."/>
            <person name="Noel B."/>
            <person name="Anthouard V."/>
            <person name="Porcel B.M."/>
            <person name="Kachouri-Lafond R."/>
            <person name="Nishino A."/>
            <person name="Ugolini M."/>
            <person name="Chourrout P."/>
            <person name="Nishida H."/>
            <person name="Aasland R."/>
            <person name="Huzurbazar S."/>
            <person name="Westhof E."/>
            <person name="Delsuc F."/>
            <person name="Lehrach H."/>
            <person name="Reinhardt R."/>
            <person name="Weissenbach J."/>
            <person name="Roy S.W."/>
            <person name="Artiguenave F."/>
            <person name="Postlethwait J.H."/>
            <person name="Manak J.R."/>
            <person name="Thompson E.M."/>
            <person name="Jaillon O."/>
            <person name="Du Pasquier L."/>
            <person name="Boudinot P."/>
            <person name="Liberles D.A."/>
            <person name="Volff J.N."/>
            <person name="Philippe H."/>
            <person name="Lenhard B."/>
            <person name="Roest Crollius H."/>
            <person name="Wincker P."/>
            <person name="Chourrout D."/>
        </authorList>
    </citation>
    <scope>NUCLEOTIDE SEQUENCE [LARGE SCALE GENOMIC DNA]</scope>
</reference>
<dbReference type="EMBL" id="FN653118">
    <property type="protein sequence ID" value="CBY12409.1"/>
    <property type="molecule type" value="Genomic_DNA"/>
</dbReference>
<dbReference type="Gene3D" id="3.40.50.10810">
    <property type="entry name" value="Tandem AAA-ATPase domain"/>
    <property type="match status" value="1"/>
</dbReference>
<dbReference type="GO" id="GO:0005524">
    <property type="term" value="F:ATP binding"/>
    <property type="evidence" value="ECO:0007669"/>
    <property type="project" value="InterPro"/>
</dbReference>
<dbReference type="CDD" id="cd18793">
    <property type="entry name" value="SF2_C_SNF"/>
    <property type="match status" value="1"/>
</dbReference>
<evidence type="ECO:0000313" key="5">
    <source>
        <dbReference type="EMBL" id="CBY12409.1"/>
    </source>
</evidence>
<feature type="compositionally biased region" description="Polar residues" evidence="2">
    <location>
        <begin position="839"/>
        <end position="851"/>
    </location>
</feature>
<feature type="region of interest" description="Disordered" evidence="2">
    <location>
        <begin position="964"/>
        <end position="1129"/>
    </location>
</feature>
<dbReference type="InterPro" id="IPR001650">
    <property type="entry name" value="Helicase_C-like"/>
</dbReference>
<feature type="compositionally biased region" description="Acidic residues" evidence="2">
    <location>
        <begin position="1184"/>
        <end position="1234"/>
    </location>
</feature>
<dbReference type="PANTHER" id="PTHR45629:SF7">
    <property type="entry name" value="DNA EXCISION REPAIR PROTEIN ERCC-6-RELATED"/>
    <property type="match status" value="1"/>
</dbReference>
<feature type="domain" description="Helicase C-terminal" evidence="4">
    <location>
        <begin position="444"/>
        <end position="599"/>
    </location>
</feature>
<feature type="compositionally biased region" description="Acidic residues" evidence="2">
    <location>
        <begin position="863"/>
        <end position="873"/>
    </location>
</feature>
<dbReference type="InterPro" id="IPR038718">
    <property type="entry name" value="SNF2-like_sf"/>
</dbReference>
<evidence type="ECO:0000313" key="6">
    <source>
        <dbReference type="Proteomes" id="UP000001307"/>
    </source>
</evidence>
<evidence type="ECO:0000256" key="1">
    <source>
        <dbReference type="ARBA" id="ARBA00022801"/>
    </source>
</evidence>
<feature type="domain" description="Helicase ATP-binding" evidence="3">
    <location>
        <begin position="116"/>
        <end position="286"/>
    </location>
</feature>
<dbReference type="Proteomes" id="UP000001307">
    <property type="component" value="Unassembled WGS sequence"/>
</dbReference>
<feature type="compositionally biased region" description="Acidic residues" evidence="2">
    <location>
        <begin position="1254"/>
        <end position="1275"/>
    </location>
</feature>
<keyword evidence="6" id="KW-1185">Reference proteome</keyword>
<dbReference type="OrthoDB" id="413460at2759"/>
<feature type="compositionally biased region" description="Basic residues" evidence="2">
    <location>
        <begin position="1166"/>
        <end position="1176"/>
    </location>
</feature>